<dbReference type="Gene3D" id="3.30.40.10">
    <property type="entry name" value="Zinc/RING finger domain, C3HC4 (zinc finger)"/>
    <property type="match status" value="1"/>
</dbReference>
<evidence type="ECO:0000259" key="9">
    <source>
        <dbReference type="PROSITE" id="PS50119"/>
    </source>
</evidence>
<dbReference type="CDD" id="cd19756">
    <property type="entry name" value="Bbox2"/>
    <property type="match status" value="1"/>
</dbReference>
<feature type="compositionally biased region" description="Low complexity" evidence="7">
    <location>
        <begin position="428"/>
        <end position="446"/>
    </location>
</feature>
<dbReference type="GO" id="GO:0008270">
    <property type="term" value="F:zinc ion binding"/>
    <property type="evidence" value="ECO:0007669"/>
    <property type="project" value="UniProtKB-KW"/>
</dbReference>
<dbReference type="RefSeq" id="XP_034303609.1">
    <property type="nucleotide sequence ID" value="XM_034447718.2"/>
</dbReference>
<dbReference type="Proteomes" id="UP000005408">
    <property type="component" value="Unassembled WGS sequence"/>
</dbReference>
<organism evidence="10 11">
    <name type="scientific">Magallana gigas</name>
    <name type="common">Pacific oyster</name>
    <name type="synonym">Crassostrea gigas</name>
    <dbReference type="NCBI Taxonomy" id="29159"/>
    <lineage>
        <taxon>Eukaryota</taxon>
        <taxon>Metazoa</taxon>
        <taxon>Spiralia</taxon>
        <taxon>Lophotrochozoa</taxon>
        <taxon>Mollusca</taxon>
        <taxon>Bivalvia</taxon>
        <taxon>Autobranchia</taxon>
        <taxon>Pteriomorphia</taxon>
        <taxon>Ostreida</taxon>
        <taxon>Ostreoidea</taxon>
        <taxon>Ostreidae</taxon>
        <taxon>Magallana</taxon>
    </lineage>
</organism>
<evidence type="ECO:0000256" key="3">
    <source>
        <dbReference type="ARBA" id="ARBA00022771"/>
    </source>
</evidence>
<feature type="domain" description="B box-type" evidence="9">
    <location>
        <begin position="114"/>
        <end position="166"/>
    </location>
</feature>
<dbReference type="SUPFAM" id="SSF57850">
    <property type="entry name" value="RING/U-box"/>
    <property type="match status" value="1"/>
</dbReference>
<feature type="domain" description="RING-type" evidence="8">
    <location>
        <begin position="14"/>
        <end position="76"/>
    </location>
</feature>
<dbReference type="RefSeq" id="XP_034303615.1">
    <property type="nucleotide sequence ID" value="XM_034447724.2"/>
</dbReference>
<dbReference type="InterPro" id="IPR013083">
    <property type="entry name" value="Znf_RING/FYVE/PHD"/>
</dbReference>
<dbReference type="PANTHER" id="PTHR25462:SF296">
    <property type="entry name" value="MEIOTIC P26, ISOFORM F"/>
    <property type="match status" value="1"/>
</dbReference>
<dbReference type="Pfam" id="PF13445">
    <property type="entry name" value="zf-RING_UBOX"/>
    <property type="match status" value="1"/>
</dbReference>
<dbReference type="RefSeq" id="XP_065931967.1">
    <property type="nucleotide sequence ID" value="XM_066075895.1"/>
</dbReference>
<protein>
    <submittedName>
        <fullName evidence="10">Uncharacterized protein</fullName>
    </submittedName>
</protein>
<dbReference type="PROSITE" id="PS50119">
    <property type="entry name" value="ZF_BBOX"/>
    <property type="match status" value="2"/>
</dbReference>
<evidence type="ECO:0000313" key="11">
    <source>
        <dbReference type="Proteomes" id="UP000005408"/>
    </source>
</evidence>
<keyword evidence="6" id="KW-0175">Coiled coil</keyword>
<evidence type="ECO:0000259" key="8">
    <source>
        <dbReference type="PROSITE" id="PS50089"/>
    </source>
</evidence>
<evidence type="ECO:0000256" key="5">
    <source>
        <dbReference type="PROSITE-ProRule" id="PRU00024"/>
    </source>
</evidence>
<evidence type="ECO:0000256" key="4">
    <source>
        <dbReference type="ARBA" id="ARBA00022833"/>
    </source>
</evidence>
<dbReference type="OrthoDB" id="264520at2759"/>
<evidence type="ECO:0000256" key="1">
    <source>
        <dbReference type="ARBA" id="ARBA00022553"/>
    </source>
</evidence>
<dbReference type="Gene3D" id="2.120.10.30">
    <property type="entry name" value="TolB, C-terminal domain"/>
    <property type="match status" value="1"/>
</dbReference>
<evidence type="ECO:0000313" key="10">
    <source>
        <dbReference type="EnsemblMetazoa" id="G25847.8:cds"/>
    </source>
</evidence>
<dbReference type="SMART" id="SM00184">
    <property type="entry name" value="RING"/>
    <property type="match status" value="1"/>
</dbReference>
<evidence type="ECO:0000256" key="7">
    <source>
        <dbReference type="SAM" id="MobiDB-lite"/>
    </source>
</evidence>
<dbReference type="RefSeq" id="XP_034303611.1">
    <property type="nucleotide sequence ID" value="XM_034447720.2"/>
</dbReference>
<dbReference type="InterPro" id="IPR001841">
    <property type="entry name" value="Znf_RING"/>
</dbReference>
<dbReference type="InterPro" id="IPR017907">
    <property type="entry name" value="Znf_RING_CS"/>
</dbReference>
<dbReference type="InterPro" id="IPR011042">
    <property type="entry name" value="6-blade_b-propeller_TolB-like"/>
</dbReference>
<dbReference type="SMART" id="SM00336">
    <property type="entry name" value="BBOX"/>
    <property type="match status" value="2"/>
</dbReference>
<proteinExistence type="predicted"/>
<evidence type="ECO:0000256" key="2">
    <source>
        <dbReference type="ARBA" id="ARBA00022723"/>
    </source>
</evidence>
<evidence type="ECO:0000256" key="6">
    <source>
        <dbReference type="SAM" id="Coils"/>
    </source>
</evidence>
<dbReference type="Gene3D" id="4.10.830.40">
    <property type="match status" value="1"/>
</dbReference>
<dbReference type="GeneID" id="105330661"/>
<dbReference type="KEGG" id="crg:105330661"/>
<accession>A0A8W8KYK8</accession>
<sequence>METIKQIQDEFLVCPMCHERYKGPKLLPCLHSFCRSCLTSDLEKSTGKNLQPEVNGNSDENTALKNSKLYNCPVCKADIHISIPSGNNNTDQWADLFPDNSFIQNMIEKIQMFTETKNCESCTREGDEEPAKAEVWCQTCRVAFCDACIKAHNIIKACREHQVMPLNNMLQDPVQSIKENKKEIQCPYHREKMIEYYCVDCHVTICSSCVAMQHRRCEIVETIRETVQKLNPEKEYIKNDLELQSTVIEEWEKEHVRELSELTTNKENLIKEMSGLRKKVNEVLLNLENKLVDSLDQKHKDTLVEVNERLKDVEEMKKTLMNTTRFMNYLMEFGSDSEVVSVFDVIKVQTDDMRATIQKAKTNKLNTRFKLALDPAIQRVLEMKSLGKIVDMVDLNANGLKNYQPVERNSSIKRTGTFRVERPPQPPSSLHSSSSASSTSNESISSQEMAPMRPRRNQPIKPSLRESMGIKTPRPSIETPSPGSGRKTPPARSGTMPRTIRVQRPQSVTRTKSSGGLDGSKDKTGISNVRATTPSNVRDRPTTPSSRLSNILSPRTSRRDAPQPPPRPKSAGKREVSNVKTPSKEELAKENKRKSNENVTPQAPVKSKGLLQMFSFNGRTDGDAKKCWPLDVAVLEDGTPVITDFHNKKIKAFDATGTVMGESAVPSWPHGIVDVSSCELAVTLPELSTIMFVVVQETSMRIRKRIRTSKQYRGVSCDAITCPGTPSLVVTCCAAGMQCVDVLTLDGGLLQTFRDDYRHKGQLLFTWPYYVTCNTQGEVVVSDCQSKNGIICLHRNGKVRYEANLNQDVIRDPRGICTDQFGNIFIADKTGNAVHCLSNEGDYQSVLINEADGLHSPIAVCLSPFGQLVVTQENGDIKVYKHS</sequence>
<dbReference type="PROSITE" id="PS00518">
    <property type="entry name" value="ZF_RING_1"/>
    <property type="match status" value="1"/>
</dbReference>
<dbReference type="InterPro" id="IPR047153">
    <property type="entry name" value="TRIM45/56/19-like"/>
</dbReference>
<feature type="compositionally biased region" description="Basic and acidic residues" evidence="7">
    <location>
        <begin position="572"/>
        <end position="596"/>
    </location>
</feature>
<keyword evidence="3 5" id="KW-0863">Zinc-finger</keyword>
<feature type="region of interest" description="Disordered" evidence="7">
    <location>
        <begin position="406"/>
        <end position="606"/>
    </location>
</feature>
<feature type="compositionally biased region" description="Polar residues" evidence="7">
    <location>
        <begin position="504"/>
        <end position="514"/>
    </location>
</feature>
<dbReference type="RefSeq" id="XP_065931966.1">
    <property type="nucleotide sequence ID" value="XM_066075894.1"/>
</dbReference>
<keyword evidence="2" id="KW-0479">Metal-binding</keyword>
<keyword evidence="11" id="KW-1185">Reference proteome</keyword>
<feature type="compositionally biased region" description="Polar residues" evidence="7">
    <location>
        <begin position="525"/>
        <end position="555"/>
    </location>
</feature>
<keyword evidence="4" id="KW-0862">Zinc</keyword>
<dbReference type="RefSeq" id="XP_034303614.1">
    <property type="nucleotide sequence ID" value="XM_034447723.2"/>
</dbReference>
<feature type="domain" description="B box-type" evidence="9">
    <location>
        <begin position="181"/>
        <end position="222"/>
    </location>
</feature>
<dbReference type="Pfam" id="PF00643">
    <property type="entry name" value="zf-B_box"/>
    <property type="match status" value="1"/>
</dbReference>
<keyword evidence="1" id="KW-0597">Phosphoprotein</keyword>
<dbReference type="InterPro" id="IPR000315">
    <property type="entry name" value="Znf_B-box"/>
</dbReference>
<dbReference type="CDD" id="cd16579">
    <property type="entry name" value="RING-HC_PML_C-V"/>
    <property type="match status" value="1"/>
</dbReference>
<dbReference type="SUPFAM" id="SSF57845">
    <property type="entry name" value="B-box zinc-binding domain"/>
    <property type="match status" value="1"/>
</dbReference>
<dbReference type="RefSeq" id="XP_034303610.1">
    <property type="nucleotide sequence ID" value="XM_034447719.2"/>
</dbReference>
<dbReference type="EnsemblMetazoa" id="G25847.8">
    <property type="protein sequence ID" value="G25847.8:cds"/>
    <property type="gene ID" value="G25847"/>
</dbReference>
<reference evidence="10" key="1">
    <citation type="submission" date="2022-08" db="UniProtKB">
        <authorList>
            <consortium name="EnsemblMetazoa"/>
        </authorList>
    </citation>
    <scope>IDENTIFICATION</scope>
    <source>
        <strain evidence="10">05x7-T-G4-1.051#20</strain>
    </source>
</reference>
<feature type="coiled-coil region" evidence="6">
    <location>
        <begin position="252"/>
        <end position="323"/>
    </location>
</feature>
<dbReference type="InterPro" id="IPR027370">
    <property type="entry name" value="Znf-RING_euk"/>
</dbReference>
<dbReference type="AlphaFoldDB" id="A0A8W8KYK8"/>
<dbReference type="PANTHER" id="PTHR25462">
    <property type="entry name" value="BONUS, ISOFORM C-RELATED"/>
    <property type="match status" value="1"/>
</dbReference>
<dbReference type="RefSeq" id="XP_034303608.1">
    <property type="nucleotide sequence ID" value="XM_034447717.2"/>
</dbReference>
<dbReference type="OMA" id="ADDIFTC"/>
<dbReference type="SUPFAM" id="SSF101898">
    <property type="entry name" value="NHL repeat"/>
    <property type="match status" value="1"/>
</dbReference>
<dbReference type="Gene3D" id="3.30.160.60">
    <property type="entry name" value="Classic Zinc Finger"/>
    <property type="match status" value="1"/>
</dbReference>
<dbReference type="PROSITE" id="PS50089">
    <property type="entry name" value="ZF_RING_2"/>
    <property type="match status" value="1"/>
</dbReference>
<name>A0A8W8KYK8_MAGGI</name>